<evidence type="ECO:0008006" key="3">
    <source>
        <dbReference type="Google" id="ProtNLM"/>
    </source>
</evidence>
<comment type="caution">
    <text evidence="1">The sequence shown here is derived from an EMBL/GenBank/DDBJ whole genome shotgun (WGS) entry which is preliminary data.</text>
</comment>
<reference evidence="1 2" key="1">
    <citation type="journal article" date="2023" name="Plants (Basel)">
        <title>Bridging the Gap: Combining Genomics and Transcriptomics Approaches to Understand Stylosanthes scabra, an Orphan Legume from the Brazilian Caatinga.</title>
        <authorList>
            <person name="Ferreira-Neto J.R.C."/>
            <person name="da Silva M.D."/>
            <person name="Binneck E."/>
            <person name="de Melo N.F."/>
            <person name="da Silva R.H."/>
            <person name="de Melo A.L.T.M."/>
            <person name="Pandolfi V."/>
            <person name="Bustamante F.O."/>
            <person name="Brasileiro-Vidal A.C."/>
            <person name="Benko-Iseppon A.M."/>
        </authorList>
    </citation>
    <scope>NUCLEOTIDE SEQUENCE [LARGE SCALE GENOMIC DNA]</scope>
    <source>
        <tissue evidence="1">Leaves</tissue>
    </source>
</reference>
<evidence type="ECO:0000313" key="2">
    <source>
        <dbReference type="Proteomes" id="UP001341840"/>
    </source>
</evidence>
<name>A0ABU6SKY4_9FABA</name>
<gene>
    <name evidence="1" type="ORF">PIB30_058409</name>
</gene>
<dbReference type="SUPFAM" id="SSF57756">
    <property type="entry name" value="Retrovirus zinc finger-like domains"/>
    <property type="match status" value="1"/>
</dbReference>
<dbReference type="EMBL" id="JASCZI010060905">
    <property type="protein sequence ID" value="MED6136714.1"/>
    <property type="molecule type" value="Genomic_DNA"/>
</dbReference>
<dbReference type="InterPro" id="IPR036875">
    <property type="entry name" value="Znf_CCHC_sf"/>
</dbReference>
<sequence length="93" mass="10755">MAGRLTHNWLLGQCGCNACSRWNSLLVKNLWPEWMGSSLRPNLHMKRKNKGGPVSARIRNEMNMFEYPEKRCEICRRYGHIRRGCPNAHAGSD</sequence>
<accession>A0ABU6SKY4</accession>
<evidence type="ECO:0000313" key="1">
    <source>
        <dbReference type="EMBL" id="MED6136714.1"/>
    </source>
</evidence>
<organism evidence="1 2">
    <name type="scientific">Stylosanthes scabra</name>
    <dbReference type="NCBI Taxonomy" id="79078"/>
    <lineage>
        <taxon>Eukaryota</taxon>
        <taxon>Viridiplantae</taxon>
        <taxon>Streptophyta</taxon>
        <taxon>Embryophyta</taxon>
        <taxon>Tracheophyta</taxon>
        <taxon>Spermatophyta</taxon>
        <taxon>Magnoliopsida</taxon>
        <taxon>eudicotyledons</taxon>
        <taxon>Gunneridae</taxon>
        <taxon>Pentapetalae</taxon>
        <taxon>rosids</taxon>
        <taxon>fabids</taxon>
        <taxon>Fabales</taxon>
        <taxon>Fabaceae</taxon>
        <taxon>Papilionoideae</taxon>
        <taxon>50 kb inversion clade</taxon>
        <taxon>dalbergioids sensu lato</taxon>
        <taxon>Dalbergieae</taxon>
        <taxon>Pterocarpus clade</taxon>
        <taxon>Stylosanthes</taxon>
    </lineage>
</organism>
<proteinExistence type="predicted"/>
<protein>
    <recommendedName>
        <fullName evidence="3">CCHC-type domain-containing protein</fullName>
    </recommendedName>
</protein>
<keyword evidence="2" id="KW-1185">Reference proteome</keyword>
<dbReference type="Proteomes" id="UP001341840">
    <property type="component" value="Unassembled WGS sequence"/>
</dbReference>